<reference evidence="1 2" key="1">
    <citation type="journal article" date="2012" name="J. Bacteriol.">
        <title>Genome sequences for six rhodanobacter strains, isolated from soils and the terrestrial subsurface, with variable denitrification capabilities.</title>
        <authorList>
            <person name="Kostka J.E."/>
            <person name="Green S.J."/>
            <person name="Rishishwar L."/>
            <person name="Prakash O."/>
            <person name="Katz L.S."/>
            <person name="Marino-Ramirez L."/>
            <person name="Jordan I.K."/>
            <person name="Munk C."/>
            <person name="Ivanova N."/>
            <person name="Mikhailova N."/>
            <person name="Watson D.B."/>
            <person name="Brown S.D."/>
            <person name="Palumbo A.V."/>
            <person name="Brooks S.C."/>
        </authorList>
    </citation>
    <scope>NUCLEOTIDE SEQUENCE [LARGE SCALE GENOMIC DNA]</scope>
    <source>
        <strain evidence="1 2">B39</strain>
    </source>
</reference>
<proteinExistence type="predicted"/>
<keyword evidence="2" id="KW-1185">Reference proteome</keyword>
<accession>I4VXG2</accession>
<feature type="non-terminal residue" evidence="1">
    <location>
        <position position="1"/>
    </location>
</feature>
<comment type="caution">
    <text evidence="1">The sequence shown here is derived from an EMBL/GenBank/DDBJ whole genome shotgun (WGS) entry which is preliminary data.</text>
</comment>
<dbReference type="Proteomes" id="UP000003226">
    <property type="component" value="Unassembled WGS sequence"/>
</dbReference>
<sequence>DTITGSGQTYQLDNTVANQGSSGLVGWSSFENISDATGTVNFGTNGGVTGTIAVQTLDFGNYLQDLTLNVDTGAISGASGSFSGYTTVNANAAQSNTVTGTSQTYALDNTVANQGSSNGYNWGGFQNISDATGTVNFGTAGSLAGNVAAQ</sequence>
<feature type="non-terminal residue" evidence="1">
    <location>
        <position position="150"/>
    </location>
</feature>
<dbReference type="RefSeq" id="WP_007808759.1">
    <property type="nucleotide sequence ID" value="NZ_AJXT01000038.1"/>
</dbReference>
<evidence type="ECO:0000313" key="2">
    <source>
        <dbReference type="Proteomes" id="UP000003226"/>
    </source>
</evidence>
<organism evidence="1 2">
    <name type="scientific">Rhodanobacter spathiphylli B39</name>
    <dbReference type="NCBI Taxonomy" id="1163407"/>
    <lineage>
        <taxon>Bacteria</taxon>
        <taxon>Pseudomonadati</taxon>
        <taxon>Pseudomonadota</taxon>
        <taxon>Gammaproteobacteria</taxon>
        <taxon>Lysobacterales</taxon>
        <taxon>Rhodanobacteraceae</taxon>
        <taxon>Rhodanobacter</taxon>
    </lineage>
</organism>
<dbReference type="EMBL" id="AJXT01000038">
    <property type="protein sequence ID" value="EIL91903.1"/>
    <property type="molecule type" value="Genomic_DNA"/>
</dbReference>
<evidence type="ECO:0000313" key="1">
    <source>
        <dbReference type="EMBL" id="EIL91903.1"/>
    </source>
</evidence>
<gene>
    <name evidence="1" type="ORF">UU7_12359</name>
</gene>
<protein>
    <submittedName>
        <fullName evidence="1">Uncharacterized protein</fullName>
    </submittedName>
</protein>
<dbReference type="AlphaFoldDB" id="I4VXG2"/>
<name>I4VXG2_9GAMM</name>